<feature type="compositionally biased region" description="Acidic residues" evidence="2">
    <location>
        <begin position="64"/>
        <end position="81"/>
    </location>
</feature>
<dbReference type="CDD" id="cd02619">
    <property type="entry name" value="Peptidase_C1"/>
    <property type="match status" value="1"/>
</dbReference>
<organism evidence="5 6">
    <name type="scientific">Butyrivibrio proteoclasticus (strain ATCC 51982 / DSM 14932 / B316)</name>
    <name type="common">Clostridium proteoclasticum</name>
    <dbReference type="NCBI Taxonomy" id="515622"/>
    <lineage>
        <taxon>Bacteria</taxon>
        <taxon>Bacillati</taxon>
        <taxon>Bacillota</taxon>
        <taxon>Clostridia</taxon>
        <taxon>Lachnospirales</taxon>
        <taxon>Lachnospiraceae</taxon>
        <taxon>Butyrivibrio</taxon>
    </lineage>
</organism>
<dbReference type="KEGG" id="bpb:bpr_I2426"/>
<dbReference type="Gene3D" id="2.60.40.4270">
    <property type="entry name" value="Listeria-Bacteroides repeat domain"/>
    <property type="match status" value="3"/>
</dbReference>
<proteinExistence type="predicted"/>
<evidence type="ECO:0000256" key="1">
    <source>
        <dbReference type="ARBA" id="ARBA00004196"/>
    </source>
</evidence>
<dbReference type="Gene3D" id="3.90.70.10">
    <property type="entry name" value="Cysteine proteinases"/>
    <property type="match status" value="1"/>
</dbReference>
<dbReference type="STRING" id="515622.bpr_I2426"/>
<feature type="region of interest" description="Disordered" evidence="2">
    <location>
        <begin position="58"/>
        <end position="93"/>
    </location>
</feature>
<feature type="domain" description="Peptidase C1A papain C-terminal" evidence="3">
    <location>
        <begin position="160"/>
        <end position="388"/>
    </location>
</feature>
<dbReference type="InterPro" id="IPR038765">
    <property type="entry name" value="Papain-like_cys_pep_sf"/>
</dbReference>
<sequence length="1039" mass="116050">MKLPERTFIFLLIVALCVGTFNIQVSAENDSSESSSCYSTDTVEDDLIFFMDEEEISSGGENFESIDEITDDGDISDINEDISDKKENKSDINENTSDIKEIIPDIDEESLPDDFYTEYPVGGIIDEEPIDERESVYDGQKKVFRTQAILPSEYITPDLPPLRRQTPYGTCWAFADVALAEINLMKKGYMSDPDLSELHLAYFTYNKVTDPLGGTEGDSMNVNTSNILDFGGRIEWGLSTFWKWIGVADETLVPYSMGEQAESEGLDDSLAYEGSVHIVNSYEEPVEKSATRIKTNKHASLKQLIMDHGAIGINYYAYNSMSAATTDEIYNVKTNAYYNPSNPQKTNHAVVVVGWDDSFSKTNFATEAPGDGAFLVRNSWRVGTGTSGDYSYSGYFWMSYYEASLGSYAYAAEFAMAGDYDNNYQYDGGLTYGGLSLNRAANVFCTHAEGGESGELLKAVSLYLLSSNIDYTIDIYTDLTDANDPVSGTHVAEATTKGTTSYAGFYTIELAESVSMAADTLFSVVVTMEKNGSYSAIGLEDSLKYGTATNSPGQSFICSGDNWIDLSSVYSKGNFAIKAYTLNQAYTPGIIDQEPRKTDISELTLERFVNSYEYSGQECRQDKARIYKVEDSKKVYLEEGIDYLVEYSPEDLINGGTKTVTYTGIGDYTGVIEKTYRVLAFNMMKDAEKNNPCISVSFDNVKQPGADGRYSFDYNEDGVYPEPILTFNSGSSSMVLEKDKDYIVKYYNNIEPCESDDTSVLPRITITGKGNFIRSFSVYFYILPKVDSRPSELTVSFDANGAKAGTMANQIYYREEEAKALSTNKYIRSGYVFMGWAASKEDADAYNTTYEDKEILDFETLYRKNKDSEITLYAIWRSEFNITYDTKGGKLPDGVSDHETYKFAVIKELPIPEKEGYRFVGWYTDDTYQTRVYSIKSRTYGDFDLVAKWEIFTYTISYNGNGSTSGKMASQAGEYGTPIVLNSNSFVKKGYSFAGWNLVKVPTEDDPGINYADNATVVFKPEAKGVKYVLYAQWKKNTD</sequence>
<dbReference type="Pfam" id="PF00112">
    <property type="entry name" value="Peptidase_C1"/>
    <property type="match status" value="1"/>
</dbReference>
<dbReference type="GO" id="GO:0008234">
    <property type="term" value="F:cysteine-type peptidase activity"/>
    <property type="evidence" value="ECO:0007669"/>
    <property type="project" value="InterPro"/>
</dbReference>
<dbReference type="GO" id="GO:0030313">
    <property type="term" value="C:cell envelope"/>
    <property type="evidence" value="ECO:0007669"/>
    <property type="project" value="UniProtKB-SubCell"/>
</dbReference>
<reference evidence="5 6" key="1">
    <citation type="journal article" date="2010" name="PLoS ONE">
        <title>The glycobiome of the rumen bacterium Butyrivibrio proteoclasticus B316(T) highlights adaptation to a polysaccharide-rich environment.</title>
        <authorList>
            <person name="Kelly W.J."/>
            <person name="Leahy S.C."/>
            <person name="Altermann E."/>
            <person name="Yeoman C.J."/>
            <person name="Dunne J.C."/>
            <person name="Kong Z."/>
            <person name="Pacheco D.M."/>
            <person name="Li D."/>
            <person name="Noel S.J."/>
            <person name="Moon C.D."/>
            <person name="Cookson A.L."/>
            <person name="Attwood G.T."/>
        </authorList>
    </citation>
    <scope>NUCLEOTIDE SEQUENCE [LARGE SCALE GENOMIC DNA]</scope>
    <source>
        <strain evidence="6">ATCC 51982 / DSM 14932 / B316</strain>
    </source>
</reference>
<keyword evidence="6" id="KW-1185">Reference proteome</keyword>
<dbReference type="NCBIfam" id="TIGR02543">
    <property type="entry name" value="List_Bact_rpt"/>
    <property type="match status" value="1"/>
</dbReference>
<comment type="subcellular location">
    <subcellularLocation>
        <location evidence="1">Cell envelope</location>
    </subcellularLocation>
</comment>
<dbReference type="AlphaFoldDB" id="E0RZP3"/>
<dbReference type="RefSeq" id="WP_013281812.1">
    <property type="nucleotide sequence ID" value="NC_014387.1"/>
</dbReference>
<dbReference type="Pfam" id="PF09479">
    <property type="entry name" value="Flg_new"/>
    <property type="match status" value="3"/>
</dbReference>
<accession>E0RZP3</accession>
<dbReference type="InterPro" id="IPR040528">
    <property type="entry name" value="Lectin-like"/>
</dbReference>
<feature type="compositionally biased region" description="Basic and acidic residues" evidence="2">
    <location>
        <begin position="82"/>
        <end position="93"/>
    </location>
</feature>
<gene>
    <name evidence="5" type="ordered locus">bpr_I2426</name>
</gene>
<dbReference type="EMBL" id="CP001810">
    <property type="protein sequence ID" value="ADL35159.1"/>
    <property type="molecule type" value="Genomic_DNA"/>
</dbReference>
<feature type="domain" description="Lectin-like" evidence="4">
    <location>
        <begin position="424"/>
        <end position="581"/>
    </location>
</feature>
<evidence type="ECO:0000259" key="4">
    <source>
        <dbReference type="Pfam" id="PF18560"/>
    </source>
</evidence>
<dbReference type="InterPro" id="IPR025660">
    <property type="entry name" value="Pept_his_AS"/>
</dbReference>
<dbReference type="InterPro" id="IPR000668">
    <property type="entry name" value="Peptidase_C1A_C"/>
</dbReference>
<dbReference type="HOGENOM" id="CLU_292826_0_0_9"/>
<name>E0RZP3_BUTPB</name>
<evidence type="ECO:0000313" key="6">
    <source>
        <dbReference type="Proteomes" id="UP000001299"/>
    </source>
</evidence>
<dbReference type="InterPro" id="IPR042229">
    <property type="entry name" value="Listeria/Bacterioides_rpt_sf"/>
</dbReference>
<dbReference type="SUPFAM" id="SSF54001">
    <property type="entry name" value="Cysteine proteinases"/>
    <property type="match status" value="1"/>
</dbReference>
<dbReference type="Proteomes" id="UP000001299">
    <property type="component" value="Chromosome 1"/>
</dbReference>
<evidence type="ECO:0000256" key="2">
    <source>
        <dbReference type="SAM" id="MobiDB-lite"/>
    </source>
</evidence>
<protein>
    <submittedName>
        <fullName evidence="5">Cell surface protein</fullName>
    </submittedName>
</protein>
<dbReference type="InterPro" id="IPR013378">
    <property type="entry name" value="InlB-like_B-rpt"/>
</dbReference>
<dbReference type="eggNOG" id="COG4870">
    <property type="taxonomic scope" value="Bacteria"/>
</dbReference>
<evidence type="ECO:0000313" key="5">
    <source>
        <dbReference type="EMBL" id="ADL35159.1"/>
    </source>
</evidence>
<dbReference type="GO" id="GO:0006508">
    <property type="term" value="P:proteolysis"/>
    <property type="evidence" value="ECO:0007669"/>
    <property type="project" value="InterPro"/>
</dbReference>
<dbReference type="PROSITE" id="PS00639">
    <property type="entry name" value="THIOL_PROTEASE_HIS"/>
    <property type="match status" value="1"/>
</dbReference>
<evidence type="ECO:0000259" key="3">
    <source>
        <dbReference type="Pfam" id="PF00112"/>
    </source>
</evidence>
<dbReference type="Pfam" id="PF18560">
    <property type="entry name" value="Lectin_like"/>
    <property type="match status" value="1"/>
</dbReference>